<protein>
    <submittedName>
        <fullName evidence="3">HET-domain-containing protein</fullName>
    </submittedName>
</protein>
<evidence type="ECO:0000313" key="3">
    <source>
        <dbReference type="EMBL" id="PMD30943.1"/>
    </source>
</evidence>
<dbReference type="PANTHER" id="PTHR33112">
    <property type="entry name" value="DOMAIN PROTEIN, PUTATIVE-RELATED"/>
    <property type="match status" value="1"/>
</dbReference>
<feature type="compositionally biased region" description="Polar residues" evidence="1">
    <location>
        <begin position="352"/>
        <end position="364"/>
    </location>
</feature>
<accession>A0A2J6QXG5</accession>
<keyword evidence="4" id="KW-1185">Reference proteome</keyword>
<reference evidence="3 4" key="1">
    <citation type="submission" date="2016-04" db="EMBL/GenBank/DDBJ databases">
        <title>A degradative enzymes factory behind the ericoid mycorrhizal symbiosis.</title>
        <authorList>
            <consortium name="DOE Joint Genome Institute"/>
            <person name="Martino E."/>
            <person name="Morin E."/>
            <person name="Grelet G."/>
            <person name="Kuo A."/>
            <person name="Kohler A."/>
            <person name="Daghino S."/>
            <person name="Barry K."/>
            <person name="Choi C."/>
            <person name="Cichocki N."/>
            <person name="Clum A."/>
            <person name="Copeland A."/>
            <person name="Hainaut M."/>
            <person name="Haridas S."/>
            <person name="Labutti K."/>
            <person name="Lindquist E."/>
            <person name="Lipzen A."/>
            <person name="Khouja H.-R."/>
            <person name="Murat C."/>
            <person name="Ohm R."/>
            <person name="Olson A."/>
            <person name="Spatafora J."/>
            <person name="Veneault-Fourrey C."/>
            <person name="Henrissat B."/>
            <person name="Grigoriev I."/>
            <person name="Martin F."/>
            <person name="Perotto S."/>
        </authorList>
    </citation>
    <scope>NUCLEOTIDE SEQUENCE [LARGE SCALE GENOMIC DNA]</scope>
    <source>
        <strain evidence="3 4">F</strain>
    </source>
</reference>
<evidence type="ECO:0000259" key="2">
    <source>
        <dbReference type="Pfam" id="PF06985"/>
    </source>
</evidence>
<dbReference type="AlphaFoldDB" id="A0A2J6QXG5"/>
<dbReference type="OrthoDB" id="2958217at2759"/>
<dbReference type="InterPro" id="IPR010730">
    <property type="entry name" value="HET"/>
</dbReference>
<proteinExistence type="predicted"/>
<organism evidence="3 4">
    <name type="scientific">Hyaloscypha variabilis (strain UAMH 11265 / GT02V1 / F)</name>
    <name type="common">Meliniomyces variabilis</name>
    <dbReference type="NCBI Taxonomy" id="1149755"/>
    <lineage>
        <taxon>Eukaryota</taxon>
        <taxon>Fungi</taxon>
        <taxon>Dikarya</taxon>
        <taxon>Ascomycota</taxon>
        <taxon>Pezizomycotina</taxon>
        <taxon>Leotiomycetes</taxon>
        <taxon>Helotiales</taxon>
        <taxon>Hyaloscyphaceae</taxon>
        <taxon>Hyaloscypha</taxon>
        <taxon>Hyaloscypha variabilis</taxon>
    </lineage>
</organism>
<gene>
    <name evidence="3" type="ORF">L207DRAFT_641136</name>
</gene>
<evidence type="ECO:0000313" key="4">
    <source>
        <dbReference type="Proteomes" id="UP000235786"/>
    </source>
</evidence>
<dbReference type="EMBL" id="KZ613964">
    <property type="protein sequence ID" value="PMD30943.1"/>
    <property type="molecule type" value="Genomic_DNA"/>
</dbReference>
<dbReference type="Proteomes" id="UP000235786">
    <property type="component" value="Unassembled WGS sequence"/>
</dbReference>
<name>A0A2J6QXG5_HYAVF</name>
<feature type="domain" description="Heterokaryon incompatibility" evidence="2">
    <location>
        <begin position="431"/>
        <end position="581"/>
    </location>
</feature>
<dbReference type="STRING" id="1149755.A0A2J6QXG5"/>
<sequence>MTRGFESQCDLVEALNNELSKVKDEVGLLRNDGGEIEAQLHQITDRSYNKSRVLPSQNIVRIGIYQPGLGWQQPFYFPSCIADFWKLQEPKNEKYLIYLILFYDIKGYQYWTTDKLNSDDDLAGSSDNRSGTECDSSQQYSSLKSAVRNYPRKALEELASYVGIDFQKIGAFYERLDERPGQERLTKRPSTEANTIEGEDVKRAKSHMSCLAIDSKVLCKFCNSINFQAAGTYGAEFDKKATFRIMLTVKRPLVEVLRRTKSCYFCQKLADFITKWVKNRGGDLVQFYHEDASVIINAHRTSSIEKDASGRSNGNLLRISATFTLSKPGPGPDYGFYGPDMVFQRCSQSPIHVSDYSQQPSPLSSPADKPYDGRIRPIVADTKLFGKWRDCCKAFHGENCGRKYPGKRPSHLRLVDVEQRSIMVGSLEGNWVALSYVWGNSKVLKLTQGNLSQLQQPGSLRSDLLPRSIDDAIEVTRCLGIRYLWVDSLCIIQDDDADKGILIPQMASIYGLAAVTIIQASGSSADSGLPGIQRTPRHKVQVPFTIKGVTLLETLDPAVPEESMSYLGESYWNTRGWTFQERLVSGKVLIFTPEQVYWECEKAAWCEDSSWEHQEAPKMYRHSFAVESFRNLWDIMTLDEFEQIYRKLVEEYSSRQLSCESDSLNAFAGILEAFEKTTGQKFFWGLPVALLGSALSWPSETGHIRRRTAMCQTKTSKGTSILCPFPSWSWVGWVGQVYFDLGFGTLMSRTAGFVFYKIDADGKPKIIQEARTSKNTSQLSPRRRTNKFVPPIWKDESKTEIRRAHIPKEVFTQHIEPTILCFWSSTAILHVKHKAESHSENPSLLLSHRGLRVRELICHHEPQCELGLDGFVKFIVIARDSGAADCLVVILSDSVGGVSYRRGVVLFQETDWIALDNRAWEPIILG</sequence>
<dbReference type="PANTHER" id="PTHR33112:SF12">
    <property type="entry name" value="HETEROKARYON INCOMPATIBILITY DOMAIN-CONTAINING PROTEIN"/>
    <property type="match status" value="1"/>
</dbReference>
<evidence type="ECO:0000256" key="1">
    <source>
        <dbReference type="SAM" id="MobiDB-lite"/>
    </source>
</evidence>
<feature type="region of interest" description="Disordered" evidence="1">
    <location>
        <begin position="352"/>
        <end position="372"/>
    </location>
</feature>
<dbReference type="Pfam" id="PF06985">
    <property type="entry name" value="HET"/>
    <property type="match status" value="1"/>
</dbReference>